<evidence type="ECO:0000259" key="9">
    <source>
        <dbReference type="PROSITE" id="PS52019"/>
    </source>
</evidence>
<dbReference type="SUPFAM" id="SSF55048">
    <property type="entry name" value="Probable ACP-binding domain of malonyl-CoA ACP transacylase"/>
    <property type="match status" value="1"/>
</dbReference>
<keyword evidence="1" id="KW-0596">Phosphopantetheine</keyword>
<dbReference type="PROSITE" id="PS50075">
    <property type="entry name" value="CARRIER"/>
    <property type="match status" value="2"/>
</dbReference>
<dbReference type="GO" id="GO:0004315">
    <property type="term" value="F:3-oxoacyl-[acyl-carrier-protein] synthase activity"/>
    <property type="evidence" value="ECO:0007669"/>
    <property type="project" value="InterPro"/>
</dbReference>
<dbReference type="Pfam" id="PF00109">
    <property type="entry name" value="ketoacyl-synt"/>
    <property type="match status" value="1"/>
</dbReference>
<dbReference type="Pfam" id="PF00550">
    <property type="entry name" value="PP-binding"/>
    <property type="match status" value="2"/>
</dbReference>
<dbReference type="Gene3D" id="3.40.47.10">
    <property type="match status" value="1"/>
</dbReference>
<feature type="region of interest" description="C-terminal hotdog fold" evidence="5">
    <location>
        <begin position="1468"/>
        <end position="1620"/>
    </location>
</feature>
<dbReference type="CDD" id="cd00833">
    <property type="entry name" value="PKS"/>
    <property type="match status" value="1"/>
</dbReference>
<dbReference type="InterPro" id="IPR020841">
    <property type="entry name" value="PKS_Beta-ketoAc_synthase_dom"/>
</dbReference>
<evidence type="ECO:0000259" key="7">
    <source>
        <dbReference type="PROSITE" id="PS50075"/>
    </source>
</evidence>
<dbReference type="InterPro" id="IPR020806">
    <property type="entry name" value="PKS_PP-bd"/>
</dbReference>
<dbReference type="InterPro" id="IPR018201">
    <property type="entry name" value="Ketoacyl_synth_AS"/>
</dbReference>
<evidence type="ECO:0000256" key="5">
    <source>
        <dbReference type="PROSITE-ProRule" id="PRU01363"/>
    </source>
</evidence>
<dbReference type="SMART" id="SM00825">
    <property type="entry name" value="PKS_KS"/>
    <property type="match status" value="1"/>
</dbReference>
<dbReference type="Gene3D" id="1.10.1200.10">
    <property type="entry name" value="ACP-like"/>
    <property type="match status" value="2"/>
</dbReference>
<reference evidence="10" key="1">
    <citation type="journal article" date="2016" name="J. Nat. Prod.">
        <title>pks63787, a Polyketide Synthase Gene Responsible for the Biosynthesis of Benzenoids in the Medicinal Mushroom Antrodia cinnamomea.</title>
        <authorList>
            <person name="Yu P.W."/>
            <person name="Chang Y.C."/>
            <person name="Liou R.F."/>
            <person name="Lee T.H."/>
            <person name="Tzean S.S."/>
        </authorList>
    </citation>
    <scope>NUCLEOTIDE SEQUENCE</scope>
</reference>
<dbReference type="Gene3D" id="3.30.70.3290">
    <property type="match status" value="1"/>
</dbReference>
<evidence type="ECO:0000256" key="3">
    <source>
        <dbReference type="ARBA" id="ARBA00022679"/>
    </source>
</evidence>
<feature type="active site" description="Proton donor; for dehydratase activity" evidence="5">
    <location>
        <position position="1531"/>
    </location>
</feature>
<feature type="region of interest" description="Disordered" evidence="6">
    <location>
        <begin position="1630"/>
        <end position="1663"/>
    </location>
</feature>
<feature type="region of interest" description="N-terminal hotdog fold" evidence="5">
    <location>
        <begin position="1308"/>
        <end position="1444"/>
    </location>
</feature>
<feature type="domain" description="Carrier" evidence="7">
    <location>
        <begin position="1664"/>
        <end position="1739"/>
    </location>
</feature>
<dbReference type="Pfam" id="PF21089">
    <property type="entry name" value="PKS_DH_N"/>
    <property type="match status" value="1"/>
</dbReference>
<dbReference type="InterPro" id="IPR014030">
    <property type="entry name" value="Ketoacyl_synth_N"/>
</dbReference>
<feature type="domain" description="PKS/mFAS DH" evidence="9">
    <location>
        <begin position="1308"/>
        <end position="1620"/>
    </location>
</feature>
<dbReference type="Pfam" id="PF16073">
    <property type="entry name" value="SAT"/>
    <property type="match status" value="1"/>
</dbReference>
<protein>
    <submittedName>
        <fullName evidence="10">Polyketide synthase 63787</fullName>
    </submittedName>
</protein>
<dbReference type="PROSITE" id="PS52004">
    <property type="entry name" value="KS3_2"/>
    <property type="match status" value="1"/>
</dbReference>
<dbReference type="Gene3D" id="3.30.70.250">
    <property type="entry name" value="Malonyl-CoA ACP transacylase, ACP-binding"/>
    <property type="match status" value="1"/>
</dbReference>
<dbReference type="InterPro" id="IPR014031">
    <property type="entry name" value="Ketoacyl_synth_C"/>
</dbReference>
<dbReference type="SMART" id="SM00823">
    <property type="entry name" value="PKS_PP"/>
    <property type="match status" value="2"/>
</dbReference>
<accession>A0A223FL33</accession>
<reference evidence="10" key="2">
    <citation type="submission" date="2016-08" db="EMBL/GenBank/DDBJ databases">
        <authorList>
            <person name="Seilhamer J.J."/>
        </authorList>
    </citation>
    <scope>NUCLEOTIDE SEQUENCE</scope>
</reference>
<dbReference type="InterPro" id="IPR042104">
    <property type="entry name" value="PKS_dehydratase_sf"/>
</dbReference>
<dbReference type="InterPro" id="IPR006162">
    <property type="entry name" value="Ppantetheine_attach_site"/>
</dbReference>
<dbReference type="Pfam" id="PF00698">
    <property type="entry name" value="Acyl_transf_1"/>
    <property type="match status" value="1"/>
</dbReference>
<feature type="active site" description="Proton acceptor; for dehydratase activity" evidence="5">
    <location>
        <position position="1341"/>
    </location>
</feature>
<dbReference type="Gene3D" id="3.10.129.110">
    <property type="entry name" value="Polyketide synthase dehydratase"/>
    <property type="match status" value="1"/>
</dbReference>
<dbReference type="PROSITE" id="PS00012">
    <property type="entry name" value="PHOSPHOPANTETHEINE"/>
    <property type="match status" value="2"/>
</dbReference>
<dbReference type="SUPFAM" id="SSF53474">
    <property type="entry name" value="alpha/beta-Hydrolases"/>
    <property type="match status" value="1"/>
</dbReference>
<dbReference type="NCBIfam" id="TIGR04532">
    <property type="entry name" value="PT_fungal_PKS"/>
    <property type="match status" value="1"/>
</dbReference>
<dbReference type="Gene3D" id="3.40.366.10">
    <property type="entry name" value="Malonyl-Coenzyme A Acyl Carrier Protein, domain 2"/>
    <property type="match status" value="3"/>
</dbReference>
<dbReference type="PROSITE" id="PS00606">
    <property type="entry name" value="KS3_1"/>
    <property type="match status" value="1"/>
</dbReference>
<dbReference type="EMBL" id="KX683290">
    <property type="protein sequence ID" value="AST08390.1"/>
    <property type="molecule type" value="mRNA"/>
</dbReference>
<dbReference type="InterPro" id="IPR030918">
    <property type="entry name" value="PT_fungal_PKS"/>
</dbReference>
<dbReference type="SUPFAM" id="SSF47336">
    <property type="entry name" value="ACP-like"/>
    <property type="match status" value="2"/>
</dbReference>
<dbReference type="Gene3D" id="3.40.50.1820">
    <property type="entry name" value="alpha/beta hydrolase"/>
    <property type="match status" value="1"/>
</dbReference>
<dbReference type="InterPro" id="IPR009081">
    <property type="entry name" value="PP-bd_ACP"/>
</dbReference>
<feature type="domain" description="Ketosynthase family 3 (KS3)" evidence="8">
    <location>
        <begin position="399"/>
        <end position="826"/>
    </location>
</feature>
<evidence type="ECO:0000256" key="6">
    <source>
        <dbReference type="SAM" id="MobiDB-lite"/>
    </source>
</evidence>
<gene>
    <name evidence="10" type="primary">pks63787</name>
</gene>
<dbReference type="SUPFAM" id="SSF52151">
    <property type="entry name" value="FabD/lysophospholipase-like"/>
    <property type="match status" value="2"/>
</dbReference>
<dbReference type="Pfam" id="PF14765">
    <property type="entry name" value="PS-DH"/>
    <property type="match status" value="1"/>
</dbReference>
<dbReference type="InterPro" id="IPR032088">
    <property type="entry name" value="SAT"/>
</dbReference>
<dbReference type="InterPro" id="IPR049551">
    <property type="entry name" value="PKS_DH_C"/>
</dbReference>
<keyword evidence="3" id="KW-0808">Transferase</keyword>
<evidence type="ECO:0000256" key="2">
    <source>
        <dbReference type="ARBA" id="ARBA00022553"/>
    </source>
</evidence>
<keyword evidence="4" id="KW-0843">Virulence</keyword>
<dbReference type="GO" id="GO:0006633">
    <property type="term" value="P:fatty acid biosynthetic process"/>
    <property type="evidence" value="ECO:0007669"/>
    <property type="project" value="InterPro"/>
</dbReference>
<dbReference type="PANTHER" id="PTHR43775">
    <property type="entry name" value="FATTY ACID SYNTHASE"/>
    <property type="match status" value="1"/>
</dbReference>
<dbReference type="InterPro" id="IPR001031">
    <property type="entry name" value="Thioesterase"/>
</dbReference>
<dbReference type="Pfam" id="PF02801">
    <property type="entry name" value="Ketoacyl-synt_C"/>
    <property type="match status" value="1"/>
</dbReference>
<dbReference type="InterPro" id="IPR029058">
    <property type="entry name" value="AB_hydrolase_fold"/>
</dbReference>
<dbReference type="PANTHER" id="PTHR43775:SF37">
    <property type="entry name" value="SI:DKEY-61P9.11"/>
    <property type="match status" value="1"/>
</dbReference>
<sequence length="2114" mass="228010">MMNAITSVAFLFDGQGTPASFSALTTKHALRDVNLPVGNALVLACHAAFLHEFDSLSTDDRVSSGIDPHEFSAPFSLLDVSPHFQTNAIIANINLYLVQLLRFLANVEPSNLGLSDSGKDSTVSPELLGFSAGVFAATVIAASSDIPSFILNAVETFRLAFWLGFRCQTFAVSSLSAQGMNDLSAPWSLVLFGSTYAEIQEAVDHYNIKHASGTNIYITAVTNTTCISISGRPDAISEFRENYVPSSSTTSRFAAIHTLYHSPELEPVKAHVMEDLARRHVRFPMYEDLKRPLRSPINGELIDATHKGTDYPLVEAIVDMTLLHPVRFDRVVDAICSDISSRKLSLQFVNVGPGSGLWRSVARATRDLGVSTADWTSLADTDPYSSSLSQAVPSNVPRQEAIAIVGMAVNFPGAPDAEGLWKVLENGLNTVSEVPANRFGVSAYTNAPKGSKRTMKTKLGSFLDNADVFDNAFFRMSPREARSMDPQQRVLLHVAYHALENAGYVPNATPCFNPDTFATYVGVATNDYVQNLRNDIDVYYSTGTLQAFLSGKVSYAFGFSGPSMVIDTACSSSMVAIHQACRSLAIGDCSAAIAGGVNVKASPDMYLGLDRAHFLSATGQCRPWDASADGYCRAEGCGMFVLKRLSDALAENDSILCVIRGVELNQCGQAESITHPHAPTQIELFKKVLASTGVHPSRISVVEAHGTGTQAGDPTELESLRAVLAVNRSSDNPLHVTSVKANIGHAEAASGAAALAKLILMMRKRVIPAVISLKQLNPRIPELSIDGTCIDTEPTTWTTMREGEKRLALLSNFGAAGSNSALVLEEPPTPQLPMTIEAPGAVILGLSCESAAAAEQLRESYVHRIMESVDDQFSLADFAYTATARRQLYRYRIAAYGRSKEDLCSNLKEAQLAEVKAERGKVVFLFSGQGGQYLGMGTDLYRSIPAFRQKVDQCHRKLTSWGYPGILGIINPSSEDSPDSGATGSFEAFQSAVFVLESALASLWMSWGIQPDAVAGHSLGEYAALVIANVISFDDALRMVAERARLMNQKCELGATGMLAVRLSPERVTDILSAEENYQGLAIACYNSNADCVVAGHVGQLEFLYSKIKQSGNKCLRLNVPYGYHTSAMHPILDDLRQLGARLKLSAPSIPILSNVHGVVVSAGDASVFTSDYFARHCGEAVRFEQSIQQLVTRKEFSNIAAWIEIGPHPTTLPMIRSINLAPKESLQIASLRKDASDWETLSSALSSLYCIPTSIAWRNVYADFAPNARPVELPSYPFANTRFWVAFEEDRPHSAPGVEVHTPSTQFSLLGSCVSVPSHEGDVALFETTIDRLANLIEGHEVAGHALCPASVYHELALAAAHTLLEKIGTTDQDMALDLSEIVYAHPLVYSPRVPRTVRIEVAPLSSGDKHSGKFNISSWIGDSRGEGQPHCSGFFDKRSANHTASKLSLSKTMINRRRESARSGSNRSETFYTHTAYNIIFSRVVKYASAYHTMKSITVDANGVDAFAVIQLPSESASGRFVVHPIFMDTLLHAAGFVINCNAGDNEAFICSQVDRVKGLPALIKTSATYGVYCNIGFMSDTLAVADAYAIELDGADGTVVAHMKRMRFRKLRKNGFSTLLSMAAQDPAHAHAATPRHSSRQSAAHAPSSKENANTSSKKESGIEAQLVNLVAETCGVNIADMKMQSRLSDLGFDSLMSIELAGRINALLPSLHLDADALSSYNQVGDLVQDIKHKCGSSTPTSSTVTLIEPDVASSDHAVASTHGAAERAQVKEIMSSILGISVEELADDQDLERLGLDSLTSIEARHALQSTLDVKISEEAFSSRKTIRDLVVAALGPASGGQDGIRGSKQETEKRITFGTEVNPAPYQDGNGSDSLPLFLIHDGSGMAHPYSRLLPLGRALWGIHNPNLPTGEEWKGGVLEMAAHYVGLIKAVAGRTGCIVGGWSFGGVLAFEVGRQLIDAGVRVPGIVLIDSPHPLTRSPLPPSLIDSVIGEKGSGNRLTQLVRTQMRHATQALVQYDPSQSPARHVMPKKAVMLRSREGFPLAKVETESASFLADRNDPAKSVVEWEKVLGTAVPVLDIPGNHFEPFEATNIPTVSQKLKEALVLLD</sequence>
<dbReference type="InterPro" id="IPR016035">
    <property type="entry name" value="Acyl_Trfase/lysoPLipase"/>
</dbReference>
<dbReference type="InterPro" id="IPR001227">
    <property type="entry name" value="Ac_transferase_dom_sf"/>
</dbReference>
<dbReference type="InterPro" id="IPR049900">
    <property type="entry name" value="PKS_mFAS_DH"/>
</dbReference>
<evidence type="ECO:0000256" key="4">
    <source>
        <dbReference type="ARBA" id="ARBA00023026"/>
    </source>
</evidence>
<dbReference type="SMART" id="SM00827">
    <property type="entry name" value="PKS_AT"/>
    <property type="match status" value="1"/>
</dbReference>
<dbReference type="InterPro" id="IPR016039">
    <property type="entry name" value="Thiolase-like"/>
</dbReference>
<feature type="domain" description="Carrier" evidence="7">
    <location>
        <begin position="1769"/>
        <end position="1843"/>
    </location>
</feature>
<dbReference type="InterPro" id="IPR014043">
    <property type="entry name" value="Acyl_transferase_dom"/>
</dbReference>
<organism evidence="10">
    <name type="scientific">Taiwanofungus camphoratus</name>
    <name type="common">Poroid brown-rot fungus</name>
    <name type="synonym">Antrodia camphorata</name>
    <dbReference type="NCBI Taxonomy" id="2696576"/>
    <lineage>
        <taxon>Eukaryota</taxon>
        <taxon>Fungi</taxon>
        <taxon>Dikarya</taxon>
        <taxon>Basidiomycota</taxon>
        <taxon>Agaricomycotina</taxon>
        <taxon>Agaricomycetes</taxon>
        <taxon>Polyporales</taxon>
        <taxon>Taiwanofungaceae</taxon>
        <taxon>Taiwanofungus</taxon>
    </lineage>
</organism>
<dbReference type="SUPFAM" id="SSF53901">
    <property type="entry name" value="Thiolase-like"/>
    <property type="match status" value="1"/>
</dbReference>
<dbReference type="InterPro" id="IPR016036">
    <property type="entry name" value="Malonyl_transacylase_ACP-bd"/>
</dbReference>
<dbReference type="GO" id="GO:0004312">
    <property type="term" value="F:fatty acid synthase activity"/>
    <property type="evidence" value="ECO:0007669"/>
    <property type="project" value="TreeGrafter"/>
</dbReference>
<dbReference type="GO" id="GO:0031177">
    <property type="term" value="F:phosphopantetheine binding"/>
    <property type="evidence" value="ECO:0007669"/>
    <property type="project" value="InterPro"/>
</dbReference>
<evidence type="ECO:0000259" key="8">
    <source>
        <dbReference type="PROSITE" id="PS52004"/>
    </source>
</evidence>
<dbReference type="InterPro" id="IPR050091">
    <property type="entry name" value="PKS_NRPS_Biosynth_Enz"/>
</dbReference>
<keyword evidence="2" id="KW-0597">Phosphoprotein</keyword>
<dbReference type="InterPro" id="IPR049552">
    <property type="entry name" value="PKS_DH_N"/>
</dbReference>
<evidence type="ECO:0000256" key="1">
    <source>
        <dbReference type="ARBA" id="ARBA00022450"/>
    </source>
</evidence>
<proteinExistence type="evidence at transcript level"/>
<dbReference type="Pfam" id="PF22621">
    <property type="entry name" value="CurL-like_PKS_C"/>
    <property type="match status" value="1"/>
</dbReference>
<name>A0A223FL33_TAICA</name>
<dbReference type="Pfam" id="PF00975">
    <property type="entry name" value="Thioesterase"/>
    <property type="match status" value="1"/>
</dbReference>
<dbReference type="GO" id="GO:0044550">
    <property type="term" value="P:secondary metabolite biosynthetic process"/>
    <property type="evidence" value="ECO:0007669"/>
    <property type="project" value="TreeGrafter"/>
</dbReference>
<dbReference type="PROSITE" id="PS52019">
    <property type="entry name" value="PKS_MFAS_DH"/>
    <property type="match status" value="1"/>
</dbReference>
<evidence type="ECO:0000313" key="10">
    <source>
        <dbReference type="EMBL" id="AST08390.1"/>
    </source>
</evidence>
<dbReference type="InterPro" id="IPR036736">
    <property type="entry name" value="ACP-like_sf"/>
</dbReference>